<comment type="caution">
    <text evidence="1">The sequence shown here is derived from an EMBL/GenBank/DDBJ whole genome shotgun (WGS) entry which is preliminary data.</text>
</comment>
<evidence type="ECO:0000313" key="2">
    <source>
        <dbReference type="Proteomes" id="UP001159042"/>
    </source>
</evidence>
<name>A0AAV8V663_9CUCU</name>
<accession>A0AAV8V663</accession>
<protein>
    <submittedName>
        <fullName evidence="1">Uncharacterized protein</fullName>
    </submittedName>
</protein>
<gene>
    <name evidence="1" type="ORF">NQ315_016598</name>
</gene>
<dbReference type="EMBL" id="JANEYG010000490">
    <property type="protein sequence ID" value="KAJ8909582.1"/>
    <property type="molecule type" value="Genomic_DNA"/>
</dbReference>
<keyword evidence="2" id="KW-1185">Reference proteome</keyword>
<feature type="non-terminal residue" evidence="1">
    <location>
        <position position="93"/>
    </location>
</feature>
<proteinExistence type="predicted"/>
<dbReference type="AlphaFoldDB" id="A0AAV8V663"/>
<reference evidence="1 2" key="1">
    <citation type="journal article" date="2023" name="Insect Mol. Biol.">
        <title>Genome sequencing provides insights into the evolution of gene families encoding plant cell wall-degrading enzymes in longhorned beetles.</title>
        <authorList>
            <person name="Shin N.R."/>
            <person name="Okamura Y."/>
            <person name="Kirsch R."/>
            <person name="Pauchet Y."/>
        </authorList>
    </citation>
    <scope>NUCLEOTIDE SEQUENCE [LARGE SCALE GENOMIC DNA]</scope>
    <source>
        <strain evidence="1">EAD_L_NR</strain>
    </source>
</reference>
<sequence>MDQMLPSPSFSIPSIGMGHLYINLRKTNSYFLMLYNNSSNHRLQQFLRWRQWGGLTPTLGLGMGHAMTMPQTKYVTGFALPLNNMAVHTTVSA</sequence>
<evidence type="ECO:0000313" key="1">
    <source>
        <dbReference type="EMBL" id="KAJ8909582.1"/>
    </source>
</evidence>
<dbReference type="Proteomes" id="UP001159042">
    <property type="component" value="Unassembled WGS sequence"/>
</dbReference>
<organism evidence="1 2">
    <name type="scientific">Exocentrus adspersus</name>
    <dbReference type="NCBI Taxonomy" id="1586481"/>
    <lineage>
        <taxon>Eukaryota</taxon>
        <taxon>Metazoa</taxon>
        <taxon>Ecdysozoa</taxon>
        <taxon>Arthropoda</taxon>
        <taxon>Hexapoda</taxon>
        <taxon>Insecta</taxon>
        <taxon>Pterygota</taxon>
        <taxon>Neoptera</taxon>
        <taxon>Endopterygota</taxon>
        <taxon>Coleoptera</taxon>
        <taxon>Polyphaga</taxon>
        <taxon>Cucujiformia</taxon>
        <taxon>Chrysomeloidea</taxon>
        <taxon>Cerambycidae</taxon>
        <taxon>Lamiinae</taxon>
        <taxon>Acanthocinini</taxon>
        <taxon>Exocentrus</taxon>
    </lineage>
</organism>